<reference evidence="2 3" key="1">
    <citation type="journal article" date="2023" name="G3 (Bethesda)">
        <title>A haplotype-resolved chromosome-scale genome for Quercus rubra L. provides insights into the genetics of adaptive traits for red oak species.</title>
        <authorList>
            <person name="Kapoor B."/>
            <person name="Jenkins J."/>
            <person name="Schmutz J."/>
            <person name="Zhebentyayeva T."/>
            <person name="Kuelheim C."/>
            <person name="Coggeshall M."/>
            <person name="Heim C."/>
            <person name="Lasky J.R."/>
            <person name="Leites L."/>
            <person name="Islam-Faridi N."/>
            <person name="Romero-Severson J."/>
            <person name="DeLeo V.L."/>
            <person name="Lucas S.M."/>
            <person name="Lazic D."/>
            <person name="Gailing O."/>
            <person name="Carlson J."/>
            <person name="Staton M."/>
        </authorList>
    </citation>
    <scope>NUCLEOTIDE SEQUENCE [LARGE SCALE GENOMIC DNA]</scope>
    <source>
        <strain evidence="2">Pseudo-F2</strain>
    </source>
</reference>
<protein>
    <recommendedName>
        <fullName evidence="1">KIB1-4 beta-propeller domain-containing protein</fullName>
    </recommendedName>
</protein>
<proteinExistence type="predicted"/>
<dbReference type="InterPro" id="IPR050942">
    <property type="entry name" value="F-box_BR-signaling"/>
</dbReference>
<comment type="caution">
    <text evidence="2">The sequence shown here is derived from an EMBL/GenBank/DDBJ whole genome shotgun (WGS) entry which is preliminary data.</text>
</comment>
<dbReference type="Pfam" id="PF03478">
    <property type="entry name" value="Beta-prop_KIB1-4"/>
    <property type="match status" value="1"/>
</dbReference>
<evidence type="ECO:0000259" key="1">
    <source>
        <dbReference type="Pfam" id="PF03478"/>
    </source>
</evidence>
<gene>
    <name evidence="2" type="ORF">RGQ29_024634</name>
</gene>
<dbReference type="PANTHER" id="PTHR44259:SF108">
    <property type="entry name" value="F-BOX PROTEIN SKIP23-LIKE"/>
    <property type="match status" value="1"/>
</dbReference>
<evidence type="ECO:0000313" key="3">
    <source>
        <dbReference type="Proteomes" id="UP001324115"/>
    </source>
</evidence>
<organism evidence="2 3">
    <name type="scientific">Quercus rubra</name>
    <name type="common">Northern red oak</name>
    <name type="synonym">Quercus borealis</name>
    <dbReference type="NCBI Taxonomy" id="3512"/>
    <lineage>
        <taxon>Eukaryota</taxon>
        <taxon>Viridiplantae</taxon>
        <taxon>Streptophyta</taxon>
        <taxon>Embryophyta</taxon>
        <taxon>Tracheophyta</taxon>
        <taxon>Spermatophyta</taxon>
        <taxon>Magnoliopsida</taxon>
        <taxon>eudicotyledons</taxon>
        <taxon>Gunneridae</taxon>
        <taxon>Pentapetalae</taxon>
        <taxon>rosids</taxon>
        <taxon>fabids</taxon>
        <taxon>Fagales</taxon>
        <taxon>Fagaceae</taxon>
        <taxon>Quercus</taxon>
    </lineage>
</organism>
<evidence type="ECO:0000313" key="2">
    <source>
        <dbReference type="EMBL" id="KAK4581039.1"/>
    </source>
</evidence>
<accession>A0AAN7EWL4</accession>
<name>A0AAN7EWL4_QUERU</name>
<dbReference type="AlphaFoldDB" id="A0AAN7EWL4"/>
<dbReference type="InterPro" id="IPR005174">
    <property type="entry name" value="KIB1-4_b-propeller"/>
</dbReference>
<dbReference type="Proteomes" id="UP001324115">
    <property type="component" value="Unassembled WGS sequence"/>
</dbReference>
<sequence>MEVIDLEDLAVFVGDGNSWCIPTSTILCRSNCIYFTDDNWEWQRYPGVAYGGHDVGVFNMAQRVIQRLPFGKNNPLFYSRPIWVTPTMRLGELYVR</sequence>
<keyword evidence="3" id="KW-1185">Reference proteome</keyword>
<dbReference type="PANTHER" id="PTHR44259">
    <property type="entry name" value="OS07G0183000 PROTEIN-RELATED"/>
    <property type="match status" value="1"/>
</dbReference>
<dbReference type="EMBL" id="JAXUIC010000007">
    <property type="protein sequence ID" value="KAK4581039.1"/>
    <property type="molecule type" value="Genomic_DNA"/>
</dbReference>
<feature type="domain" description="KIB1-4 beta-propeller" evidence="1">
    <location>
        <begin position="2"/>
        <end position="59"/>
    </location>
</feature>